<gene>
    <name evidence="2" type="ORF">OVA965_LOCUS27736</name>
    <name evidence="3" type="ORF">TMI583_LOCUS28483</name>
</gene>
<dbReference type="InterPro" id="IPR022692">
    <property type="entry name" value="Gemini_AL1_REP_central"/>
</dbReference>
<dbReference type="EMBL" id="CAJOBA010040049">
    <property type="protein sequence ID" value="CAF4087959.1"/>
    <property type="molecule type" value="Genomic_DNA"/>
</dbReference>
<dbReference type="Proteomes" id="UP000682733">
    <property type="component" value="Unassembled WGS sequence"/>
</dbReference>
<feature type="domain" description="Geminivirus AL1 replication-associated protein central" evidence="1">
    <location>
        <begin position="203"/>
        <end position="287"/>
    </location>
</feature>
<dbReference type="Proteomes" id="UP000677228">
    <property type="component" value="Unassembled WGS sequence"/>
</dbReference>
<dbReference type="Pfam" id="PF08283">
    <property type="entry name" value="Gemini_AL1_M"/>
    <property type="match status" value="1"/>
</dbReference>
<proteinExistence type="predicted"/>
<dbReference type="EMBL" id="CAJNOK010018484">
    <property type="protein sequence ID" value="CAF1283160.1"/>
    <property type="molecule type" value="Genomic_DNA"/>
</dbReference>
<organism evidence="3 4">
    <name type="scientific">Didymodactylos carnosus</name>
    <dbReference type="NCBI Taxonomy" id="1234261"/>
    <lineage>
        <taxon>Eukaryota</taxon>
        <taxon>Metazoa</taxon>
        <taxon>Spiralia</taxon>
        <taxon>Gnathifera</taxon>
        <taxon>Rotifera</taxon>
        <taxon>Eurotatoria</taxon>
        <taxon>Bdelloidea</taxon>
        <taxon>Philodinida</taxon>
        <taxon>Philodinidae</taxon>
        <taxon>Didymodactylos</taxon>
    </lineage>
</organism>
<evidence type="ECO:0000313" key="4">
    <source>
        <dbReference type="Proteomes" id="UP000682733"/>
    </source>
</evidence>
<name>A0A8S2Q9A6_9BILA</name>
<protein>
    <recommendedName>
        <fullName evidence="1">Geminivirus AL1 replication-associated protein central domain-containing protein</fullName>
    </recommendedName>
</protein>
<dbReference type="GO" id="GO:0016888">
    <property type="term" value="F:DNA endonuclease activity, producing 5'-phosphomonoesters"/>
    <property type="evidence" value="ECO:0007669"/>
    <property type="project" value="InterPro"/>
</dbReference>
<comment type="caution">
    <text evidence="3">The sequence shown here is derived from an EMBL/GenBank/DDBJ whole genome shotgun (WGS) entry which is preliminary data.</text>
</comment>
<evidence type="ECO:0000313" key="2">
    <source>
        <dbReference type="EMBL" id="CAF1283160.1"/>
    </source>
</evidence>
<sequence>ENGFSQRGKGIFGKAFRNCEAEHLTDLTITFHVRPITQTTFSPYNYSSPSPISSSFYLQSNSAFSPSTIVTKTAPPDRTLAKSKRLSKHHFQFNNVPDNKDFNDIYQQILHKYKNNLKYLCVSSTSSAPPCISIHLQFRIRPNYTRLFLQDTIPQATRQDYEQQLDDDEFNVQIKHNNDDYTESCPYKSTRTKSVNKNHFQRRSDYAARALQQQTVAEGMNILQTAMPYDYLVHSTSMRNTLNQSIGQRQRLQQLVQYQPPFPISSFSIPSNHAQKIDDWLATDFHERIHDRLPTRTRRKTSFARTLGTHMFHRGCFSLSEWSDEVDYMILDDIPYPDIKQQAKQLLTAPGEVHLTDKYHKKEKKHNNKPCIYLMNYEDIGGLLSDTYWIDNGVIVQLSMNEKLFA</sequence>
<evidence type="ECO:0000313" key="3">
    <source>
        <dbReference type="EMBL" id="CAF4087959.1"/>
    </source>
</evidence>
<accession>A0A8S2Q9A6</accession>
<dbReference type="AlphaFoldDB" id="A0A8S2Q9A6"/>
<reference evidence="3" key="1">
    <citation type="submission" date="2021-02" db="EMBL/GenBank/DDBJ databases">
        <authorList>
            <person name="Nowell W R."/>
        </authorList>
    </citation>
    <scope>NUCLEOTIDE SEQUENCE</scope>
</reference>
<feature type="non-terminal residue" evidence="3">
    <location>
        <position position="1"/>
    </location>
</feature>
<evidence type="ECO:0000259" key="1">
    <source>
        <dbReference type="Pfam" id="PF08283"/>
    </source>
</evidence>